<keyword evidence="10 12" id="KW-0496">Mitochondrion</keyword>
<evidence type="ECO:0000256" key="1">
    <source>
        <dbReference type="ARBA" id="ARBA00004434"/>
    </source>
</evidence>
<keyword evidence="5" id="KW-0999">Mitochondrion inner membrane</keyword>
<gene>
    <name evidence="15" type="ORF">SARC_12025</name>
</gene>
<proteinExistence type="inferred from homology"/>
<evidence type="ECO:0000256" key="5">
    <source>
        <dbReference type="ARBA" id="ARBA00022792"/>
    </source>
</evidence>
<dbReference type="Gene3D" id="3.40.50.1000">
    <property type="entry name" value="HAD superfamily/HAD-like"/>
    <property type="match status" value="1"/>
</dbReference>
<dbReference type="InterPro" id="IPR023214">
    <property type="entry name" value="HAD_sf"/>
</dbReference>
<name>A0A0L0FF97_9EUKA</name>
<keyword evidence="8" id="KW-1133">Transmembrane helix</keyword>
<dbReference type="PANTHER" id="PTHR12210">
    <property type="entry name" value="DULLARD PROTEIN PHOSPHATASE"/>
    <property type="match status" value="1"/>
</dbReference>
<dbReference type="SMART" id="SM00577">
    <property type="entry name" value="CPDc"/>
    <property type="match status" value="1"/>
</dbReference>
<feature type="domain" description="FCP1 homology" evidence="14">
    <location>
        <begin position="61"/>
        <end position="205"/>
    </location>
</feature>
<keyword evidence="6 12" id="KW-0653">Protein transport</keyword>
<reference evidence="15 16" key="1">
    <citation type="submission" date="2011-02" db="EMBL/GenBank/DDBJ databases">
        <title>The Genome Sequence of Sphaeroforma arctica JP610.</title>
        <authorList>
            <consortium name="The Broad Institute Genome Sequencing Platform"/>
            <person name="Russ C."/>
            <person name="Cuomo C."/>
            <person name="Young S.K."/>
            <person name="Zeng Q."/>
            <person name="Gargeya S."/>
            <person name="Alvarado L."/>
            <person name="Berlin A."/>
            <person name="Chapman S.B."/>
            <person name="Chen Z."/>
            <person name="Freedman E."/>
            <person name="Gellesch M."/>
            <person name="Goldberg J."/>
            <person name="Griggs A."/>
            <person name="Gujja S."/>
            <person name="Heilman E."/>
            <person name="Heiman D."/>
            <person name="Howarth C."/>
            <person name="Mehta T."/>
            <person name="Neiman D."/>
            <person name="Pearson M."/>
            <person name="Roberts A."/>
            <person name="Saif S."/>
            <person name="Shea T."/>
            <person name="Shenoy N."/>
            <person name="Sisk P."/>
            <person name="Stolte C."/>
            <person name="Sykes S."/>
            <person name="White J."/>
            <person name="Yandava C."/>
            <person name="Burger G."/>
            <person name="Gray M.W."/>
            <person name="Holland P.W.H."/>
            <person name="King N."/>
            <person name="Lang F.B.F."/>
            <person name="Roger A.J."/>
            <person name="Ruiz-Trillo I."/>
            <person name="Haas B."/>
            <person name="Nusbaum C."/>
            <person name="Birren B."/>
        </authorList>
    </citation>
    <scope>NUCLEOTIDE SEQUENCE [LARGE SCALE GENOMIC DNA]</scope>
    <source>
        <strain evidence="15 16">JP610</strain>
    </source>
</reference>
<dbReference type="AlphaFoldDB" id="A0A0L0FF97"/>
<evidence type="ECO:0000256" key="3">
    <source>
        <dbReference type="ARBA" id="ARBA00022448"/>
    </source>
</evidence>
<evidence type="ECO:0000256" key="2">
    <source>
        <dbReference type="ARBA" id="ARBA00006344"/>
    </source>
</evidence>
<dbReference type="InterPro" id="IPR004274">
    <property type="entry name" value="FCP1_dom"/>
</dbReference>
<evidence type="ECO:0000313" key="15">
    <source>
        <dbReference type="EMBL" id="KNC75449.1"/>
    </source>
</evidence>
<dbReference type="GO" id="GO:0015031">
    <property type="term" value="P:protein transport"/>
    <property type="evidence" value="ECO:0007669"/>
    <property type="project" value="UniProtKB-KW"/>
</dbReference>
<dbReference type="SUPFAM" id="SSF56784">
    <property type="entry name" value="HAD-like"/>
    <property type="match status" value="1"/>
</dbReference>
<dbReference type="Pfam" id="PF03031">
    <property type="entry name" value="NIF"/>
    <property type="match status" value="1"/>
</dbReference>
<dbReference type="GO" id="GO:0005744">
    <property type="term" value="C:TIM23 mitochondrial import inner membrane translocase complex"/>
    <property type="evidence" value="ECO:0007669"/>
    <property type="project" value="UniProtKB-UniRule"/>
</dbReference>
<dbReference type="eggNOG" id="KOG2832">
    <property type="taxonomic scope" value="Eukaryota"/>
</dbReference>
<dbReference type="PROSITE" id="PS50969">
    <property type="entry name" value="FCP1"/>
    <property type="match status" value="1"/>
</dbReference>
<keyword evidence="11" id="KW-0472">Membrane</keyword>
<protein>
    <recommendedName>
        <fullName evidence="12">Mitochondrial import inner membrane translocase subunit TIM50</fullName>
    </recommendedName>
</protein>
<evidence type="ECO:0000256" key="6">
    <source>
        <dbReference type="ARBA" id="ARBA00022927"/>
    </source>
</evidence>
<evidence type="ECO:0000256" key="4">
    <source>
        <dbReference type="ARBA" id="ARBA00022692"/>
    </source>
</evidence>
<evidence type="ECO:0000256" key="11">
    <source>
        <dbReference type="ARBA" id="ARBA00023136"/>
    </source>
</evidence>
<comment type="function">
    <text evidence="12">Essential component of the TIM23 complex, a complex that mediates the translocation of transit peptide-containing proteins across the mitochondrial inner membrane.</text>
</comment>
<keyword evidence="7 12" id="KW-0809">Transit peptide</keyword>
<evidence type="ECO:0000313" key="16">
    <source>
        <dbReference type="Proteomes" id="UP000054560"/>
    </source>
</evidence>
<feature type="region of interest" description="Disordered" evidence="13">
    <location>
        <begin position="253"/>
        <end position="284"/>
    </location>
</feature>
<dbReference type="EMBL" id="KQ243619">
    <property type="protein sequence ID" value="KNC75449.1"/>
    <property type="molecule type" value="Genomic_DNA"/>
</dbReference>
<evidence type="ECO:0000256" key="12">
    <source>
        <dbReference type="RuleBase" id="RU365079"/>
    </source>
</evidence>
<dbReference type="InterPro" id="IPR050365">
    <property type="entry name" value="TIM50"/>
</dbReference>
<comment type="subunit">
    <text evidence="12">Component of the TIM23 complex.</text>
</comment>
<evidence type="ECO:0000256" key="8">
    <source>
        <dbReference type="ARBA" id="ARBA00022989"/>
    </source>
</evidence>
<accession>A0A0L0FF97</accession>
<keyword evidence="16" id="KW-1185">Reference proteome</keyword>
<keyword evidence="4" id="KW-0812">Transmembrane</keyword>
<dbReference type="FunFam" id="3.40.50.1000:FF:000019">
    <property type="entry name" value="Mitochondrial import inner membrane translocase subunit TIM50"/>
    <property type="match status" value="1"/>
</dbReference>
<dbReference type="InterPro" id="IPR036412">
    <property type="entry name" value="HAD-like_sf"/>
</dbReference>
<keyword evidence="9 12" id="KW-0811">Translocation</keyword>
<organism evidence="15 16">
    <name type="scientific">Sphaeroforma arctica JP610</name>
    <dbReference type="NCBI Taxonomy" id="667725"/>
    <lineage>
        <taxon>Eukaryota</taxon>
        <taxon>Ichthyosporea</taxon>
        <taxon>Ichthyophonida</taxon>
        <taxon>Sphaeroforma</taxon>
    </lineage>
</organism>
<dbReference type="RefSeq" id="XP_014149351.1">
    <property type="nucleotide sequence ID" value="XM_014293876.1"/>
</dbReference>
<evidence type="ECO:0000256" key="7">
    <source>
        <dbReference type="ARBA" id="ARBA00022946"/>
    </source>
</evidence>
<evidence type="ECO:0000259" key="14">
    <source>
        <dbReference type="PROSITE" id="PS50969"/>
    </source>
</evidence>
<dbReference type="GeneID" id="25912529"/>
<dbReference type="Proteomes" id="UP000054560">
    <property type="component" value="Unassembled WGS sequence"/>
</dbReference>
<dbReference type="STRING" id="667725.A0A0L0FF97"/>
<evidence type="ECO:0000256" key="13">
    <source>
        <dbReference type="SAM" id="MobiDB-lite"/>
    </source>
</evidence>
<comment type="subcellular location">
    <subcellularLocation>
        <location evidence="1 12">Mitochondrion inner membrane</location>
        <topology evidence="1 12">Single-pass membrane protein</topology>
    </subcellularLocation>
</comment>
<comment type="similarity">
    <text evidence="2 12">Belongs to the TIM50 family.</text>
</comment>
<keyword evidence="3 12" id="KW-0813">Transport</keyword>
<sequence>MAGLGVFAVLGQPASDPNDDNYDDEVLPLQFAYRARDRVTNFYKFFNEPLRAVLIPQDPNFPPMPYVLVIEPDKVLYKYEWTPEMGWRLKVRKGAREFLRFLGANFYEVVLFTDMPSMTSAPIFEKIDEYGCAINRFSREATIVKDGVRVKDISGFDRPEKRIVILDTDPRRYSNNPDNGLFVEEWDGDSNDTGLIDLVKFFQALATSGIDDVRVVTKYYDGKDVVETFRANQKAAEEHERLERERALAEAQQNKSSGWGFFSKPAAPAAGPDQADDELKQQVLAEEKLLREQREAEAAAAKLKAEEEAKNKPWYSTIFG</sequence>
<evidence type="ECO:0000256" key="9">
    <source>
        <dbReference type="ARBA" id="ARBA00023010"/>
    </source>
</evidence>
<evidence type="ECO:0000256" key="10">
    <source>
        <dbReference type="ARBA" id="ARBA00023128"/>
    </source>
</evidence>
<dbReference type="OrthoDB" id="287041at2759"/>
<dbReference type="CDD" id="cd07521">
    <property type="entry name" value="HAD_FCP1-like"/>
    <property type="match status" value="1"/>
</dbReference>